<dbReference type="GeneID" id="24100129"/>
<keyword evidence="7" id="KW-0732">Signal</keyword>
<feature type="chain" id="PRO_5003778937" description="TM7S3/TM198-like domain-containing protein" evidence="7">
    <location>
        <begin position="25"/>
        <end position="422"/>
    </location>
</feature>
<feature type="region of interest" description="Disordered" evidence="5">
    <location>
        <begin position="375"/>
        <end position="422"/>
    </location>
</feature>
<sequence length="422" mass="45346">MAVRRHVLYTLTWLLLSIVNSAYASPLSYNFSPRTDPSVSTASNGTVTVTDPATGSAIPQGTASDGSGSGLSAVAIIWIVYCLLLGVPLTFCGIFLRRVTTGVAIGLAGTISLWVAFINTEPADAFSDWVLTLVPVCIFVPGFLFGLFNYGRLAGVILIAIASGFSWGVRICLFRPDLLIHQVWGNWVFSAAFALLNLLFVPHFERLAVAFASASVGSFFLALGVDLLVNKQSGLSLGLRYLCDTNPSHWLNLDYEGWKAPTSTIIILAVSLALSPVFAYAQHRIFSKSYVLDPRDEDQLPVYYAEDGNVDNDKVTIKIVIDEAPPSPSRYKDSLYTDSAPGTRPVSMMTDMRPLSTATDARLVSLLMAAQPGTRPASLLTDAQPASSPTDTRPVSQASHVQPVESEVTDAQSVSQVTESAT</sequence>
<keyword evidence="10" id="KW-1185">Reference proteome</keyword>
<feature type="transmembrane region" description="Helical" evidence="6">
    <location>
        <begin position="99"/>
        <end position="117"/>
    </location>
</feature>
<dbReference type="Proteomes" id="UP000006352">
    <property type="component" value="Unassembled WGS sequence"/>
</dbReference>
<dbReference type="AlphaFoldDB" id="J4GEE7"/>
<feature type="transmembrane region" description="Helical" evidence="6">
    <location>
        <begin position="129"/>
        <end position="148"/>
    </location>
</feature>
<evidence type="ECO:0000256" key="4">
    <source>
        <dbReference type="ARBA" id="ARBA00023136"/>
    </source>
</evidence>
<evidence type="ECO:0000313" key="10">
    <source>
        <dbReference type="Proteomes" id="UP000006352"/>
    </source>
</evidence>
<dbReference type="GO" id="GO:0016020">
    <property type="term" value="C:membrane"/>
    <property type="evidence" value="ECO:0007669"/>
    <property type="project" value="UniProtKB-SubCell"/>
</dbReference>
<dbReference type="RefSeq" id="XP_012184501.1">
    <property type="nucleotide sequence ID" value="XM_012329111.1"/>
</dbReference>
<keyword evidence="3 6" id="KW-1133">Transmembrane helix</keyword>
<dbReference type="InterPro" id="IPR025256">
    <property type="entry name" value="TM7S3/TM198-like_dom"/>
</dbReference>
<feature type="transmembrane region" description="Helical" evidence="6">
    <location>
        <begin position="153"/>
        <end position="171"/>
    </location>
</feature>
<name>J4GEE7_9APHY</name>
<keyword evidence="2 6" id="KW-0812">Transmembrane</keyword>
<evidence type="ECO:0000313" key="9">
    <source>
        <dbReference type="EMBL" id="CCM05218.1"/>
    </source>
</evidence>
<evidence type="ECO:0000256" key="6">
    <source>
        <dbReference type="SAM" id="Phobius"/>
    </source>
</evidence>
<feature type="region of interest" description="Disordered" evidence="5">
    <location>
        <begin position="329"/>
        <end position="350"/>
    </location>
</feature>
<feature type="signal peptide" evidence="7">
    <location>
        <begin position="1"/>
        <end position="24"/>
    </location>
</feature>
<feature type="transmembrane region" description="Helical" evidence="6">
    <location>
        <begin position="183"/>
        <end position="200"/>
    </location>
</feature>
<comment type="subcellular location">
    <subcellularLocation>
        <location evidence="1">Membrane</location>
        <topology evidence="1">Multi-pass membrane protein</topology>
    </subcellularLocation>
</comment>
<proteinExistence type="predicted"/>
<reference evidence="9 10" key="1">
    <citation type="journal article" date="2012" name="Appl. Environ. Microbiol.">
        <title>Short-read sequencing for genomic analysis of the brown rot fungus Fibroporia radiculosa.</title>
        <authorList>
            <person name="Tang J.D."/>
            <person name="Perkins A.D."/>
            <person name="Sonstegard T.S."/>
            <person name="Schroeder S.G."/>
            <person name="Burgess S.C."/>
            <person name="Diehl S.V."/>
        </authorList>
    </citation>
    <scope>NUCLEOTIDE SEQUENCE [LARGE SCALE GENOMIC DNA]</scope>
    <source>
        <strain evidence="9 10">TFFH 294</strain>
    </source>
</reference>
<evidence type="ECO:0000256" key="2">
    <source>
        <dbReference type="ARBA" id="ARBA00022692"/>
    </source>
</evidence>
<feature type="compositionally biased region" description="Polar residues" evidence="5">
    <location>
        <begin position="409"/>
        <end position="422"/>
    </location>
</feature>
<dbReference type="HOGENOM" id="CLU_060789_1_0_1"/>
<feature type="transmembrane region" description="Helical" evidence="6">
    <location>
        <begin position="207"/>
        <end position="229"/>
    </location>
</feature>
<feature type="domain" description="TM7S3/TM198-like" evidence="8">
    <location>
        <begin position="80"/>
        <end position="282"/>
    </location>
</feature>
<dbReference type="OrthoDB" id="3359595at2759"/>
<protein>
    <recommendedName>
        <fullName evidence="8">TM7S3/TM198-like domain-containing protein</fullName>
    </recommendedName>
</protein>
<organism evidence="9 10">
    <name type="scientific">Fibroporia radiculosa</name>
    <dbReference type="NCBI Taxonomy" id="599839"/>
    <lineage>
        <taxon>Eukaryota</taxon>
        <taxon>Fungi</taxon>
        <taxon>Dikarya</taxon>
        <taxon>Basidiomycota</taxon>
        <taxon>Agaricomycotina</taxon>
        <taxon>Agaricomycetes</taxon>
        <taxon>Polyporales</taxon>
        <taxon>Fibroporiaceae</taxon>
        <taxon>Fibroporia</taxon>
    </lineage>
</organism>
<dbReference type="Pfam" id="PF13886">
    <property type="entry name" value="TM7S3_TM198"/>
    <property type="match status" value="1"/>
</dbReference>
<evidence type="ECO:0000259" key="8">
    <source>
        <dbReference type="Pfam" id="PF13886"/>
    </source>
</evidence>
<evidence type="ECO:0000256" key="7">
    <source>
        <dbReference type="SAM" id="SignalP"/>
    </source>
</evidence>
<keyword evidence="4 6" id="KW-0472">Membrane</keyword>
<dbReference type="EMBL" id="HE797182">
    <property type="protein sequence ID" value="CCM05218.1"/>
    <property type="molecule type" value="Genomic_DNA"/>
</dbReference>
<feature type="transmembrane region" description="Helical" evidence="6">
    <location>
        <begin position="71"/>
        <end position="92"/>
    </location>
</feature>
<dbReference type="InParanoid" id="J4GEE7"/>
<evidence type="ECO:0000256" key="3">
    <source>
        <dbReference type="ARBA" id="ARBA00022989"/>
    </source>
</evidence>
<evidence type="ECO:0000256" key="1">
    <source>
        <dbReference type="ARBA" id="ARBA00004141"/>
    </source>
</evidence>
<accession>J4GEE7</accession>
<feature type="transmembrane region" description="Helical" evidence="6">
    <location>
        <begin position="260"/>
        <end position="281"/>
    </location>
</feature>
<feature type="compositionally biased region" description="Polar residues" evidence="5">
    <location>
        <begin position="384"/>
        <end position="400"/>
    </location>
</feature>
<evidence type="ECO:0000256" key="5">
    <source>
        <dbReference type="SAM" id="MobiDB-lite"/>
    </source>
</evidence>
<gene>
    <name evidence="9" type="ORF">FIBRA_07428</name>
</gene>